<reference evidence="2" key="1">
    <citation type="submission" date="2025-08" db="UniProtKB">
        <authorList>
            <consortium name="RefSeq"/>
        </authorList>
    </citation>
    <scope>IDENTIFICATION</scope>
    <source>
        <tissue evidence="2">Whole body pupa</tissue>
    </source>
</reference>
<evidence type="ECO:0000313" key="1">
    <source>
        <dbReference type="Proteomes" id="UP000092443"/>
    </source>
</evidence>
<dbReference type="KEGG" id="gfs:119635219"/>
<dbReference type="Proteomes" id="UP000092443">
    <property type="component" value="Unplaced"/>
</dbReference>
<protein>
    <submittedName>
        <fullName evidence="2">Uncharacterized protein LOC119635219</fullName>
    </submittedName>
</protein>
<proteinExistence type="predicted"/>
<keyword evidence="1" id="KW-1185">Reference proteome</keyword>
<gene>
    <name evidence="2" type="primary">LOC119635219</name>
</gene>
<dbReference type="RefSeq" id="XP_037885845.1">
    <property type="nucleotide sequence ID" value="XM_038029917.1"/>
</dbReference>
<sequence length="121" mass="13884">MNGLLCSTCREGSVVYITHLVSYKQLFIAAINTLEDEDIFAFEIRKCPPFVINEPLNIGDIVFVSNINNAEQNCCYREVVLGSSGKFFKIHNVDRECTHSLNQKCCVELFFWCAHYLFDAF</sequence>
<evidence type="ECO:0000313" key="2">
    <source>
        <dbReference type="RefSeq" id="XP_037885845.1"/>
    </source>
</evidence>
<dbReference type="AlphaFoldDB" id="A0A8U0WL39"/>
<organism evidence="1 2">
    <name type="scientific">Glossina fuscipes</name>
    <dbReference type="NCBI Taxonomy" id="7396"/>
    <lineage>
        <taxon>Eukaryota</taxon>
        <taxon>Metazoa</taxon>
        <taxon>Ecdysozoa</taxon>
        <taxon>Arthropoda</taxon>
        <taxon>Hexapoda</taxon>
        <taxon>Insecta</taxon>
        <taxon>Pterygota</taxon>
        <taxon>Neoptera</taxon>
        <taxon>Endopterygota</taxon>
        <taxon>Diptera</taxon>
        <taxon>Brachycera</taxon>
        <taxon>Muscomorpha</taxon>
        <taxon>Hippoboscoidea</taxon>
        <taxon>Glossinidae</taxon>
        <taxon>Glossina</taxon>
    </lineage>
</organism>
<dbReference type="GeneID" id="119635219"/>
<accession>A0A8U0WL39</accession>
<name>A0A8U0WL39_9MUSC</name>